<evidence type="ECO:0000256" key="2">
    <source>
        <dbReference type="ARBA" id="ARBA00011897"/>
    </source>
</evidence>
<comment type="caution">
    <text evidence="8">The sequence shown here is derived from an EMBL/GenBank/DDBJ whole genome shotgun (WGS) entry which is preliminary data.</text>
</comment>
<dbReference type="InterPro" id="IPR002470">
    <property type="entry name" value="Peptidase_S9A"/>
</dbReference>
<dbReference type="Pfam" id="PF00326">
    <property type="entry name" value="Peptidase_S9"/>
    <property type="match status" value="1"/>
</dbReference>
<feature type="domain" description="Peptidase S9 prolyl oligopeptidase catalytic" evidence="6">
    <location>
        <begin position="468"/>
        <end position="676"/>
    </location>
</feature>
<dbReference type="GO" id="GO:0006508">
    <property type="term" value="P:proteolysis"/>
    <property type="evidence" value="ECO:0007669"/>
    <property type="project" value="UniProtKB-KW"/>
</dbReference>
<dbReference type="PRINTS" id="PR00862">
    <property type="entry name" value="PROLIGOPTASE"/>
</dbReference>
<evidence type="ECO:0000259" key="7">
    <source>
        <dbReference type="Pfam" id="PF02897"/>
    </source>
</evidence>
<sequence>MTRGHELPGGSMTTQHDDHEHGFVIYDPFRYLEDDTEANRHFEAEQHHKTIRALHADTFWEPIYQRLDTLMTREETHVPQVRQGVMAFLRRQPGANQATLECLPPGHTHSQTIYDPGRAELPQAIDWFTLSEDGKFVLFGVSNQGDEWSTLYIYDWARNRLLDDTIPGTRWASVFMPMHQSVFYYTRYPVDAKGHPQYYSQRVYCHRLGTDYHDDREVFSDPDPTTTFRLTGDQEGRHLVIETHRGWTANRLSLLTLNHDAFEPSTIISTDIFDGTTERLEPFWRHEELFGLYHHPTEPSQIWKWNSSDHQWIPLWVSSLTEPVQSVVPLDSGLVLLSFHQARCHLAFLHDDGETTPIDLPHQGMGTVLGLQADASHDRVFIEWTSFDQPPQVYSWSVLDPELKIWGTQFKSTQGIRIWQEFVKSKDGTLIPIFLAQKQGLPTGVRPAIVGGYGGFNIAYQPVYSPGIHLWLESGGLYVVAGLRGGSEFGEAWHQAGMRDRKQNVFDDMVSVLRHLVAEGYSRPDMMGITGRSNGGLLTGTIVTQHPELIRSAIIGVPLLDMLRYDRFLVAALWKREYGDPNNPVDWQWLQRYSPYHHVVPHTKYPAILIFTSAHDNRVHPLHARKMTARLQQATGSSYPIFLRVEPQAGHGVGKTRKQQLEEETDIWTFQFRQLGLSPHT</sequence>
<name>A0A2T2X5F5_SULTH</name>
<dbReference type="PANTHER" id="PTHR42881:SF2">
    <property type="entry name" value="PROLYL ENDOPEPTIDASE"/>
    <property type="match status" value="1"/>
</dbReference>
<dbReference type="EC" id="3.4.21.26" evidence="2"/>
<keyword evidence="4" id="KW-0378">Hydrolase</keyword>
<reference evidence="8 9" key="1">
    <citation type="journal article" date="2014" name="BMC Genomics">
        <title>Comparison of environmental and isolate Sulfobacillus genomes reveals diverse carbon, sulfur, nitrogen, and hydrogen metabolisms.</title>
        <authorList>
            <person name="Justice N.B."/>
            <person name="Norman A."/>
            <person name="Brown C.T."/>
            <person name="Singh A."/>
            <person name="Thomas B.C."/>
            <person name="Banfield J.F."/>
        </authorList>
    </citation>
    <scope>NUCLEOTIDE SEQUENCE [LARGE SCALE GENOMIC DNA]</scope>
    <source>
        <strain evidence="8">AMDSBA5</strain>
    </source>
</reference>
<evidence type="ECO:0000256" key="4">
    <source>
        <dbReference type="ARBA" id="ARBA00022801"/>
    </source>
</evidence>
<dbReference type="PANTHER" id="PTHR42881">
    <property type="entry name" value="PROLYL ENDOPEPTIDASE"/>
    <property type="match status" value="1"/>
</dbReference>
<organism evidence="8 9">
    <name type="scientific">Sulfobacillus thermosulfidooxidans</name>
    <dbReference type="NCBI Taxonomy" id="28034"/>
    <lineage>
        <taxon>Bacteria</taxon>
        <taxon>Bacillati</taxon>
        <taxon>Bacillota</taxon>
        <taxon>Clostridia</taxon>
        <taxon>Eubacteriales</taxon>
        <taxon>Clostridiales Family XVII. Incertae Sedis</taxon>
        <taxon>Sulfobacillus</taxon>
    </lineage>
</organism>
<dbReference type="GO" id="GO:0004252">
    <property type="term" value="F:serine-type endopeptidase activity"/>
    <property type="evidence" value="ECO:0007669"/>
    <property type="project" value="UniProtKB-EC"/>
</dbReference>
<dbReference type="InterPro" id="IPR051167">
    <property type="entry name" value="Prolyl_oligopep/macrocyclase"/>
</dbReference>
<evidence type="ECO:0000259" key="6">
    <source>
        <dbReference type="Pfam" id="PF00326"/>
    </source>
</evidence>
<evidence type="ECO:0000256" key="3">
    <source>
        <dbReference type="ARBA" id="ARBA00022670"/>
    </source>
</evidence>
<keyword evidence="5" id="KW-0720">Serine protease</keyword>
<evidence type="ECO:0000313" key="9">
    <source>
        <dbReference type="Proteomes" id="UP000242705"/>
    </source>
</evidence>
<evidence type="ECO:0000313" key="8">
    <source>
        <dbReference type="EMBL" id="PSR29743.1"/>
    </source>
</evidence>
<dbReference type="EMBL" id="PXYX01000001">
    <property type="protein sequence ID" value="PSR29743.1"/>
    <property type="molecule type" value="Genomic_DNA"/>
</dbReference>
<dbReference type="Gene3D" id="2.130.10.120">
    <property type="entry name" value="Prolyl oligopeptidase, N-terminal domain"/>
    <property type="match status" value="1"/>
</dbReference>
<dbReference type="Pfam" id="PF02897">
    <property type="entry name" value="Peptidase_S9_N"/>
    <property type="match status" value="1"/>
</dbReference>
<dbReference type="AlphaFoldDB" id="A0A2T2X5F5"/>
<proteinExistence type="predicted"/>
<dbReference type="SUPFAM" id="SSF50993">
    <property type="entry name" value="Peptidase/esterase 'gauge' domain"/>
    <property type="match status" value="1"/>
</dbReference>
<accession>A0A2T2X5F5</accession>
<dbReference type="Proteomes" id="UP000242705">
    <property type="component" value="Unassembled WGS sequence"/>
</dbReference>
<protein>
    <recommendedName>
        <fullName evidence="2">prolyl oligopeptidase</fullName>
        <ecNumber evidence="2">3.4.21.26</ecNumber>
    </recommendedName>
</protein>
<dbReference type="GO" id="GO:0005829">
    <property type="term" value="C:cytosol"/>
    <property type="evidence" value="ECO:0007669"/>
    <property type="project" value="TreeGrafter"/>
</dbReference>
<dbReference type="InterPro" id="IPR001375">
    <property type="entry name" value="Peptidase_S9_cat"/>
</dbReference>
<dbReference type="GO" id="GO:0070012">
    <property type="term" value="F:oligopeptidase activity"/>
    <property type="evidence" value="ECO:0007669"/>
    <property type="project" value="TreeGrafter"/>
</dbReference>
<gene>
    <name evidence="8" type="ORF">C7B47_00045</name>
</gene>
<evidence type="ECO:0000256" key="5">
    <source>
        <dbReference type="ARBA" id="ARBA00022825"/>
    </source>
</evidence>
<dbReference type="InterPro" id="IPR029058">
    <property type="entry name" value="AB_hydrolase_fold"/>
</dbReference>
<keyword evidence="3" id="KW-0645">Protease</keyword>
<dbReference type="InterPro" id="IPR023302">
    <property type="entry name" value="Pept_S9A_N"/>
</dbReference>
<feature type="domain" description="Peptidase S9A N-terminal" evidence="7">
    <location>
        <begin position="16"/>
        <end position="406"/>
    </location>
</feature>
<dbReference type="SUPFAM" id="SSF53474">
    <property type="entry name" value="alpha/beta-Hydrolases"/>
    <property type="match status" value="1"/>
</dbReference>
<evidence type="ECO:0000256" key="1">
    <source>
        <dbReference type="ARBA" id="ARBA00001070"/>
    </source>
</evidence>
<dbReference type="Gene3D" id="3.40.50.1820">
    <property type="entry name" value="alpha/beta hydrolase"/>
    <property type="match status" value="1"/>
</dbReference>
<comment type="catalytic activity">
    <reaction evidence="1">
        <text>Hydrolysis of Pro-|-Xaa &gt;&gt; Ala-|-Xaa in oligopeptides.</text>
        <dbReference type="EC" id="3.4.21.26"/>
    </reaction>
</comment>